<keyword evidence="3" id="KW-0863">Zinc-finger</keyword>
<feature type="domain" description="Pep3/Vps18 RING C-terminal" evidence="11">
    <location>
        <begin position="1034"/>
        <end position="1090"/>
    </location>
</feature>
<keyword evidence="4" id="KW-0862">Zinc</keyword>
<evidence type="ECO:0000256" key="8">
    <source>
        <dbReference type="SAM" id="Coils"/>
    </source>
</evidence>
<comment type="subcellular location">
    <subcellularLocation>
        <location evidence="6">Endomembrane system</location>
        <topology evidence="6">Peripheral membrane protein</topology>
        <orientation evidence="6">Cytoplasmic side</orientation>
    </subcellularLocation>
</comment>
<evidence type="ECO:0000256" key="3">
    <source>
        <dbReference type="ARBA" id="ARBA00022771"/>
    </source>
</evidence>
<dbReference type="GO" id="GO:0006904">
    <property type="term" value="P:vesicle docking involved in exocytosis"/>
    <property type="evidence" value="ECO:0007669"/>
    <property type="project" value="TreeGrafter"/>
</dbReference>
<protein>
    <submittedName>
        <fullName evidence="12">Uncharacterized protein</fullName>
    </submittedName>
</protein>
<feature type="compositionally biased region" description="Polar residues" evidence="9">
    <location>
        <begin position="1"/>
        <end position="10"/>
    </location>
</feature>
<dbReference type="PANTHER" id="PTHR23323:SF26">
    <property type="entry name" value="VACUOLAR PROTEIN SORTING-ASSOCIATED PROTEIN 18 HOMOLOG"/>
    <property type="match status" value="1"/>
</dbReference>
<dbReference type="GO" id="GO:0005768">
    <property type="term" value="C:endosome"/>
    <property type="evidence" value="ECO:0007669"/>
    <property type="project" value="TreeGrafter"/>
</dbReference>
<dbReference type="GeneID" id="37036526"/>
<dbReference type="InterPro" id="IPR007810">
    <property type="entry name" value="Pep3/Vps18_beta-prop"/>
</dbReference>
<dbReference type="AlphaFoldDB" id="A0A316VUY9"/>
<feature type="region of interest" description="Disordered" evidence="9">
    <location>
        <begin position="1164"/>
        <end position="1199"/>
    </location>
</feature>
<evidence type="ECO:0000256" key="4">
    <source>
        <dbReference type="ARBA" id="ARBA00022833"/>
    </source>
</evidence>
<accession>A0A316VUY9</accession>
<feature type="compositionally biased region" description="Basic and acidic residues" evidence="9">
    <location>
        <begin position="27"/>
        <end position="40"/>
    </location>
</feature>
<evidence type="ECO:0000256" key="9">
    <source>
        <dbReference type="SAM" id="MobiDB-lite"/>
    </source>
</evidence>
<dbReference type="Pfam" id="PF26148">
    <property type="entry name" value="VPS18_RING_C"/>
    <property type="match status" value="1"/>
</dbReference>
<dbReference type="InParanoid" id="A0A316VUY9"/>
<dbReference type="FunCoup" id="A0A316VUY9">
    <property type="interactions" value="499"/>
</dbReference>
<proteinExistence type="inferred from homology"/>
<evidence type="ECO:0000259" key="10">
    <source>
        <dbReference type="Pfam" id="PF05131"/>
    </source>
</evidence>
<dbReference type="GO" id="GO:0008270">
    <property type="term" value="F:zinc ion binding"/>
    <property type="evidence" value="ECO:0007669"/>
    <property type="project" value="UniProtKB-KW"/>
</dbReference>
<dbReference type="GO" id="GO:0007033">
    <property type="term" value="P:vacuole organization"/>
    <property type="evidence" value="ECO:0007669"/>
    <property type="project" value="TreeGrafter"/>
</dbReference>
<dbReference type="GO" id="GO:0006886">
    <property type="term" value="P:intracellular protein transport"/>
    <property type="evidence" value="ECO:0007669"/>
    <property type="project" value="UniProtKB-UniRule"/>
</dbReference>
<dbReference type="InterPro" id="IPR058919">
    <property type="entry name" value="Pep3/Vps18_RING_C"/>
</dbReference>
<dbReference type="EMBL" id="KZ819430">
    <property type="protein sequence ID" value="PWN40101.1"/>
    <property type="molecule type" value="Genomic_DNA"/>
</dbReference>
<dbReference type="GO" id="GO:0048284">
    <property type="term" value="P:organelle fusion"/>
    <property type="evidence" value="ECO:0007669"/>
    <property type="project" value="TreeGrafter"/>
</dbReference>
<dbReference type="STRING" id="1522189.A0A316VUY9"/>
<name>A0A316VUY9_9BASI</name>
<dbReference type="RefSeq" id="XP_025367261.1">
    <property type="nucleotide sequence ID" value="XM_025514656.1"/>
</dbReference>
<dbReference type="GO" id="GO:0030674">
    <property type="term" value="F:protein-macromolecule adaptor activity"/>
    <property type="evidence" value="ECO:0007669"/>
    <property type="project" value="TreeGrafter"/>
</dbReference>
<evidence type="ECO:0000256" key="7">
    <source>
        <dbReference type="PROSITE-ProRule" id="PRU01006"/>
    </source>
</evidence>
<dbReference type="GO" id="GO:0007032">
    <property type="term" value="P:endosome organization"/>
    <property type="evidence" value="ECO:0007669"/>
    <property type="project" value="TreeGrafter"/>
</dbReference>
<dbReference type="CDD" id="cd16462">
    <property type="entry name" value="RING-H2_Pep3p-like"/>
    <property type="match status" value="1"/>
</dbReference>
<evidence type="ECO:0000313" key="12">
    <source>
        <dbReference type="EMBL" id="PWN40101.1"/>
    </source>
</evidence>
<evidence type="ECO:0000256" key="2">
    <source>
        <dbReference type="ARBA" id="ARBA00022723"/>
    </source>
</evidence>
<dbReference type="SUPFAM" id="SSF57850">
    <property type="entry name" value="RING/U-box"/>
    <property type="match status" value="1"/>
</dbReference>
<organism evidence="12 13">
    <name type="scientific">Ceraceosorus guamensis</name>
    <dbReference type="NCBI Taxonomy" id="1522189"/>
    <lineage>
        <taxon>Eukaryota</taxon>
        <taxon>Fungi</taxon>
        <taxon>Dikarya</taxon>
        <taxon>Basidiomycota</taxon>
        <taxon>Ustilaginomycotina</taxon>
        <taxon>Exobasidiomycetes</taxon>
        <taxon>Ceraceosorales</taxon>
        <taxon>Ceraceosoraceae</taxon>
        <taxon>Ceraceosorus</taxon>
    </lineage>
</organism>
<comment type="similarity">
    <text evidence="1">Belongs to the VPS18 family.</text>
</comment>
<feature type="compositionally biased region" description="Polar residues" evidence="9">
    <location>
        <begin position="194"/>
        <end position="203"/>
    </location>
</feature>
<evidence type="ECO:0000256" key="5">
    <source>
        <dbReference type="ARBA" id="ARBA00023136"/>
    </source>
</evidence>
<evidence type="ECO:0000256" key="1">
    <source>
        <dbReference type="ARBA" id="ARBA00010454"/>
    </source>
</evidence>
<feature type="domain" description="Pep3/Vps18 beta-propeller" evidence="10">
    <location>
        <begin position="163"/>
        <end position="564"/>
    </location>
</feature>
<dbReference type="GO" id="GO:0030897">
    <property type="term" value="C:HOPS complex"/>
    <property type="evidence" value="ECO:0007669"/>
    <property type="project" value="TreeGrafter"/>
</dbReference>
<feature type="region of interest" description="Disordered" evidence="9">
    <location>
        <begin position="1"/>
        <end position="43"/>
    </location>
</feature>
<keyword evidence="13" id="KW-1185">Reference proteome</keyword>
<dbReference type="Pfam" id="PF05131">
    <property type="entry name" value="Pep3_Vps18"/>
    <property type="match status" value="1"/>
</dbReference>
<dbReference type="InterPro" id="IPR000547">
    <property type="entry name" value="Clathrin_H-chain/VPS_repeat"/>
</dbReference>
<dbReference type="PROSITE" id="PS50236">
    <property type="entry name" value="CHCR"/>
    <property type="match status" value="1"/>
</dbReference>
<dbReference type="Proteomes" id="UP000245783">
    <property type="component" value="Unassembled WGS sequence"/>
</dbReference>
<dbReference type="OrthoDB" id="1845386at2759"/>
<reference evidence="12 13" key="1">
    <citation type="journal article" date="2018" name="Mol. Biol. Evol.">
        <title>Broad Genomic Sampling Reveals a Smut Pathogenic Ancestry of the Fungal Clade Ustilaginomycotina.</title>
        <authorList>
            <person name="Kijpornyongpan T."/>
            <person name="Mondo S.J."/>
            <person name="Barry K."/>
            <person name="Sandor L."/>
            <person name="Lee J."/>
            <person name="Lipzen A."/>
            <person name="Pangilinan J."/>
            <person name="LaButti K."/>
            <person name="Hainaut M."/>
            <person name="Henrissat B."/>
            <person name="Grigoriev I.V."/>
            <person name="Spatafora J.W."/>
            <person name="Aime M.C."/>
        </authorList>
    </citation>
    <scope>NUCLEOTIDE SEQUENCE [LARGE SCALE GENOMIC DNA]</scope>
    <source>
        <strain evidence="12 13">MCA 4658</strain>
    </source>
</reference>
<feature type="repeat" description="CHCR" evidence="7">
    <location>
        <begin position="796"/>
        <end position="959"/>
    </location>
</feature>
<sequence length="1245" mass="135942">MFDEFVQSSRGADHGAASPLFPIGGRGPRERERERERELDGVEGFEDDLHARSPGLEFGAAAGGSVPVTALETGFVSSDLDIGGGVGATGSSSSSSGAPIFQLGRVQYAFPAPLACLTVCNNILTMCLYAHVHAHAHSATGAASLSSSPSAPPPPPATAAAAAARPRLVRINLDDPERTEEAEIPLPPLPRTRSGAQDPSLDQSPHKMFSDPSGRHLLISTRSGDNFYWSSGWKRARILSKLKGIVVECVAWNRAALSEGVGSVAASTLEILLGTRSGQVYETVLVAPLGGDPDAGDGDFFDRLARRAAGVGGAANAASGLEIDRVLRKLCTLPEEQPVTGLVAEPLVKEAGGGGRAAAERAVVVVTTSTRIYEFVGALGKKARSSRRKDADALSDTSESLYAPIFEPYSKQDIAPPLRSELPGDLPYSELHTWGADIRKAPKSLAWLTGPGVYYGRLLFVEDSSDESVLVSANLLPYPAVSALEEQGEDGAVAEIPLSIALSEFHFLLLYQDRITGISALDDRVVFEEALPLKPHERVIRTTFDPARKTYWIYTDGSIFEVVVKDEDRDVWWIYLQRGQFDAALKHAKDDVHRDAVLSKQGDRFFAEARYIQAAQCYAKAARRGFEEIVLKFLDLGQNDALRYFLVARLERLRKTEVTQRIMLATWLIEIYLGKITSLEDTFTSAQASPEADNYKLERQMLEEELRAFFATYKDCLDAKTVFGLIGRHGRTELELAFAEVVGDYERIVRHWIGEGNWSKVIETISSQPSLDLYYRFASVLMRNASSATVKAWTRQDALQPRRLIPALLQYRPRPGQANEAVRYLQHVVHEQYSSDPAVHNLLLTLLAKGEGSASSEAANSALLSFIDDSRSNPISGAPYFDLDYALRTCSAQGRHEACVRIYAKMKLYESAVDMALDRGDVESACLCAELVTGDAELRRRLWLKAAKYVVQNRRDLKAAMTFLSRTDLLSIEDILPFFPDFVVIDDFKDEICASLESYASRIQLLKEEMEEASRSAEAIRADTRALDKRFVTVESDEKCALCEKEVWNRQFYVFPCKHAFHADCLIAETTRHLHPKTLRRVFDLQEQLSALTAGLIPALPPSYASALASMSRAAVTLPLGGLNSLREYVLPDQVISAISAGVSVGVSSSRKVLDPLARNEAWRNSSAAAAQPEPESAGAGAGATATATATEEEEERIEKLRDELDGILASACAVCDGAVSAISRPFVNVAASNVDAKEADDWAL</sequence>
<keyword evidence="8" id="KW-0175">Coiled coil</keyword>
<feature type="coiled-coil region" evidence="8">
    <location>
        <begin position="996"/>
        <end position="1023"/>
    </location>
</feature>
<feature type="compositionally biased region" description="Basic and acidic residues" evidence="9">
    <location>
        <begin position="172"/>
        <end position="181"/>
    </location>
</feature>
<evidence type="ECO:0000256" key="6">
    <source>
        <dbReference type="ARBA" id="ARBA00029433"/>
    </source>
</evidence>
<evidence type="ECO:0000313" key="13">
    <source>
        <dbReference type="Proteomes" id="UP000245783"/>
    </source>
</evidence>
<keyword evidence="2" id="KW-0479">Metal-binding</keyword>
<gene>
    <name evidence="12" type="ORF">IE81DRAFT_325904</name>
</gene>
<keyword evidence="5" id="KW-0472">Membrane</keyword>
<evidence type="ECO:0000259" key="11">
    <source>
        <dbReference type="Pfam" id="PF26148"/>
    </source>
</evidence>
<feature type="compositionally biased region" description="Low complexity" evidence="9">
    <location>
        <begin position="1166"/>
        <end position="1190"/>
    </location>
</feature>
<feature type="region of interest" description="Disordered" evidence="9">
    <location>
        <begin position="142"/>
        <end position="212"/>
    </location>
</feature>
<dbReference type="PANTHER" id="PTHR23323">
    <property type="entry name" value="VACUOLAR PROTEIN SORTING-ASSOCIATED PROTEIN"/>
    <property type="match status" value="1"/>
</dbReference>